<gene>
    <name evidence="1" type="ORF">STVIR_0141</name>
</gene>
<name>L8PS96_STRVR</name>
<proteinExistence type="predicted"/>
<dbReference type="PATRIC" id="fig|1160705.3.peg.139"/>
<evidence type="ECO:0000313" key="2">
    <source>
        <dbReference type="Proteomes" id="UP000011205"/>
    </source>
</evidence>
<evidence type="ECO:0000313" key="1">
    <source>
        <dbReference type="EMBL" id="ELS58888.1"/>
    </source>
</evidence>
<reference evidence="1 2" key="1">
    <citation type="journal article" date="2013" name="Genome Announc.">
        <title>Draft Genome Sequence of Streptomyces viridochromogenes Strain Tu57, Producer of Avilamycin.</title>
        <authorList>
            <person name="Gruning B.A."/>
            <person name="Erxleben A."/>
            <person name="Hahnlein A."/>
            <person name="Gunther S."/>
        </authorList>
    </citation>
    <scope>NUCLEOTIDE SEQUENCE [LARGE SCALE GENOMIC DNA]</scope>
    <source>
        <strain evidence="1 2">Tue57</strain>
    </source>
</reference>
<protein>
    <submittedName>
        <fullName evidence="1">Uncharacterized protein</fullName>
    </submittedName>
</protein>
<comment type="caution">
    <text evidence="1">The sequence shown here is derived from an EMBL/GenBank/DDBJ whole genome shotgun (WGS) entry which is preliminary data.</text>
</comment>
<dbReference type="EMBL" id="AMLP01000007">
    <property type="protein sequence ID" value="ELS58888.1"/>
    <property type="molecule type" value="Genomic_DNA"/>
</dbReference>
<accession>L8PS96</accession>
<organism evidence="1 2">
    <name type="scientific">Streptomyces viridochromogenes Tue57</name>
    <dbReference type="NCBI Taxonomy" id="1160705"/>
    <lineage>
        <taxon>Bacteria</taxon>
        <taxon>Bacillati</taxon>
        <taxon>Actinomycetota</taxon>
        <taxon>Actinomycetes</taxon>
        <taxon>Kitasatosporales</taxon>
        <taxon>Streptomycetaceae</taxon>
        <taxon>Streptomyces</taxon>
    </lineage>
</organism>
<sequence length="49" mass="5524">MEEKELKASDLDLDARFTDTGDTTEVTGPDMFLMSWNCNPAKKEKRGNS</sequence>
<dbReference type="AlphaFoldDB" id="L8PS96"/>
<dbReference type="Proteomes" id="UP000011205">
    <property type="component" value="Unassembled WGS sequence"/>
</dbReference>